<keyword evidence="4" id="KW-1185">Reference proteome</keyword>
<evidence type="ECO:0000313" key="4">
    <source>
        <dbReference type="Proteomes" id="UP000634136"/>
    </source>
</evidence>
<dbReference type="InterPro" id="IPR028103">
    <property type="entry name" value="Spatacsin"/>
</dbReference>
<comment type="caution">
    <text evidence="3">The sequence shown here is derived from an EMBL/GenBank/DDBJ whole genome shotgun (WGS) entry which is preliminary data.</text>
</comment>
<dbReference type="Pfam" id="PF14649">
    <property type="entry name" value="Spatacsin_C"/>
    <property type="match status" value="1"/>
</dbReference>
<feature type="region of interest" description="Disordered" evidence="1">
    <location>
        <begin position="2550"/>
        <end position="2571"/>
    </location>
</feature>
<feature type="compositionally biased region" description="Polar residues" evidence="1">
    <location>
        <begin position="2133"/>
        <end position="2143"/>
    </location>
</feature>
<organism evidence="3 4">
    <name type="scientific">Senna tora</name>
    <dbReference type="NCBI Taxonomy" id="362788"/>
    <lineage>
        <taxon>Eukaryota</taxon>
        <taxon>Viridiplantae</taxon>
        <taxon>Streptophyta</taxon>
        <taxon>Embryophyta</taxon>
        <taxon>Tracheophyta</taxon>
        <taxon>Spermatophyta</taxon>
        <taxon>Magnoliopsida</taxon>
        <taxon>eudicotyledons</taxon>
        <taxon>Gunneridae</taxon>
        <taxon>Pentapetalae</taxon>
        <taxon>rosids</taxon>
        <taxon>fabids</taxon>
        <taxon>Fabales</taxon>
        <taxon>Fabaceae</taxon>
        <taxon>Caesalpinioideae</taxon>
        <taxon>Cassia clade</taxon>
        <taxon>Senna</taxon>
    </lineage>
</organism>
<feature type="compositionally biased region" description="Basic and acidic residues" evidence="1">
    <location>
        <begin position="2144"/>
        <end position="2154"/>
    </location>
</feature>
<evidence type="ECO:0000313" key="3">
    <source>
        <dbReference type="EMBL" id="KAF7840046.1"/>
    </source>
</evidence>
<dbReference type="Proteomes" id="UP000634136">
    <property type="component" value="Unassembled WGS sequence"/>
</dbReference>
<gene>
    <name evidence="3" type="ORF">G2W53_008528</name>
</gene>
<feature type="domain" description="Spatacsin C-terminal" evidence="2">
    <location>
        <begin position="2818"/>
        <end position="3109"/>
    </location>
</feature>
<dbReference type="InterPro" id="IPR028107">
    <property type="entry name" value="Spatacsin_C_dom"/>
</dbReference>
<feature type="region of interest" description="Disordered" evidence="1">
    <location>
        <begin position="2133"/>
        <end position="2154"/>
    </location>
</feature>
<feature type="compositionally biased region" description="Basic and acidic residues" evidence="1">
    <location>
        <begin position="2562"/>
        <end position="2571"/>
    </location>
</feature>
<feature type="region of interest" description="Disordered" evidence="1">
    <location>
        <begin position="95"/>
        <end position="116"/>
    </location>
</feature>
<name>A0A835CFX6_9FABA</name>
<dbReference type="OrthoDB" id="2018754at2759"/>
<evidence type="ECO:0000256" key="1">
    <source>
        <dbReference type="SAM" id="MobiDB-lite"/>
    </source>
</evidence>
<dbReference type="EMBL" id="JAAIUW010000003">
    <property type="protein sequence ID" value="KAF7840046.1"/>
    <property type="molecule type" value="Genomic_DNA"/>
</dbReference>
<dbReference type="GO" id="GO:0005737">
    <property type="term" value="C:cytoplasm"/>
    <property type="evidence" value="ECO:0007669"/>
    <property type="project" value="TreeGrafter"/>
</dbReference>
<dbReference type="PANTHER" id="PTHR13650:SF0">
    <property type="entry name" value="SPATACSIN"/>
    <property type="match status" value="1"/>
</dbReference>
<accession>A0A835CFX6</accession>
<protein>
    <submittedName>
        <fullName evidence="3">Protein isoform A</fullName>
    </submittedName>
</protein>
<dbReference type="PANTHER" id="PTHR13650">
    <property type="entry name" value="SPATACSIN"/>
    <property type="match status" value="1"/>
</dbReference>
<evidence type="ECO:0000259" key="2">
    <source>
        <dbReference type="Pfam" id="PF14649"/>
    </source>
</evidence>
<proteinExistence type="predicted"/>
<sequence>MELSLSREDPAILQLHKWGPYEAQLNLSEFRQAFLSPTRQILLLLSYQREALLLPLIKGDSYGRDLNSDYDCSNHNPGSSSLCLEELTRPSRSSLVKELPSTSGSDIESDTVPTETKCSRSDSYPFISDVSSFAWGLCGDGYDQRNDTSFRELLFVSGRCGVTVHAFSKQNKSRGMVQTALEGHFGQGRWVEWGLSCSSTQTREVDKSCSLDVDWTGGDGEIPHSHCKVVGDDELSRGFAGKKWLESFFTDVKTTVSDGTAWTKFPEKTEFPSYAEVISFNIFDVNPPLDFPFKEKHVQNMENSSDDVSDHPSLSSRGADTISYILCNLFGVEINGFSECLRVFSSASFHLVGFFLTLTDQASVDTGDANKRGKRRNLLLVARLYSNGIQWVSLVKPDERINLGQAIEWTDFQFSDNLLVCLNSSGLIVLYDALSGQFVTHLNVTHACGLNSHSDLRGPVQIPLTNDKEVKLASEVKANLSDQRSGPFRRSFKRLVVASHTSLLAVVDENGVIYVISMDDFMPKKNSSYEKLVPHSNQFGLGMLVNWGVAGSDIGRQMVHSKFSGNYHAKGLNMQKGSVSFSEKTGSNVLQNIDDSTFQGKGDLYDTYSSGFSAASKVESRAMRKIFLPNYRFSEDDSICFSPLGITCFFKKQNVKNQKTSQLVHFNLLVKPAMYDDNCLKGGCDLYHFNGKEEIVIGEAVGCSFQGCFYIVRDDGLSVYLPSISLSSNFLPVEYIGYHPLSKDTFISCQAKGNVEMKEPIIRCSPWKIEILDKVLLYESTEEADRLCLENGWDIKIARIRRLQLALDYLKFDEIERSLEMLVDVNLADEGIVRLLFASVHLMLNKSGSDSETSSASRLLALATCFATKMLRNFGLLQHKRDSFMMEGFNKTGLLSLPPIEPDILQTEVDFARKLREMAHFLEIIRNLQCRLKSKFQRVDSGDGSSFMGAEMLQEESQLVVLPSDPVSLDVLKQHELSFPLPASGDNDTENLALMPVDSKSQMVPEEFSKVSPFIPLEGITEKKILPVENPKEMMARWKIDNLDLKTVVKDALLSGRLPLAVLQLHLHHLGDMVADKDPQDTFNEVRDIGRAIAYELFLKGEIELAVATLQRLGENIESCLKQLLFGTVSRSLRAQVAEEMKRYGYLGPYEWKILEEMSLIESLYPSSSFWKTYHCRLNKTSVPSNSVLPVENKLCLLRNHTFENFTIECGEIDGIVFESWMNTTESAPTLEVDEDDAHLGYWAGAAVWFDAWDQRTVDRTILDQSFSSDISLLWESQLEYHVSRNNWKDVSRLLDLMPSSVLSAGSLQLSLDAVQPTSSLGYNMKPSNYGSYLCSLEELDSVCMEIPDVQIYKISPDMCSMWLRRLMQEKLAKRFIFLKEYWEGTMEMVSLLARSGFISFRDKIPLEDNISETSPDKDGTVQALHKVIVHHCAQYNLPYLLDLYLDCHGLVLDNNSLCALQEAAVDCQWARWLLLSRVKGHEYEASLANARAIMSLHSIPRSDLSVLELDEIIRTVDDIAEGGGEMAALATLMHAAVPIQSCLNSGGVNRHSNSSAQCTLENLKPTLQRFPTLWRTLVGSCLGQETIGSLVPKAKTALSDYLNWRDDIFFSTGRDTSLLQMLPCWFPKAVRRLIQLYVQGPLGCQTFSGFPSGESVLHRDLDLFINAEINAISWEATIQRQIEEELYNSLLEETGLGLEHHLHRGRALAAFNQILANRVQQLKSRGGANASANGQTNIQSDVQTLLSPLAQSEENLLSSILPLAIMHFEDSTLVASCAFLLELCGLSASMLHVDIAALKRISSFYKSNDRNENLRQLSPRGSVFHAISHEGDVAESLARALADEFLHKDSLGVSNEAGHPSKRPPRVLMLVLHHLEKASLPRLVDGNTCGSWLLSGNGDGSELRSQQKSESQHWNLVTNFCRMHQLPFSTKYLAILARDNDWIGFLSEAQIGGYSYDMLVQVASKEFSDPRLRLHMLTVLRGMQSKKKASTSSSSDTLEKGCGTTFPDESICVPVELFRILAECEKGKSPGEVLLMKAKELCWSLLAMIASCFPDVSPLSCLTVWLEITAARETSSIKVNDIASQIAENVGAAVDATNALSIGDRMLTFHYNRRSPKRRRLIPPISLNSSAAPVSNISSTSATEKRSDSESVCCEDKKKVEDSGCTNVPGDVEEGPASLSKMVAVLCEQQLFLPLLRAFEMFLPSCPLLPFIRALQAFSQMRLSEASAHLGSFSFRIKEEPAYLQANVGKEGQIGTSWISSTASKAADAVLSTCPSPYEKRCLLQLLASTDFGDGGYASAYYRKCYWKINLAEPLLRKDDELQLGNETSDDASLLYALEKNRHWEQARNWARQLEASGALKSAMHHVTESQAESMVTEWKEFLWDVPEERVALWAHCHTLFIRYSFPALQAGLFFLKHGEAVEKDVPAWELHEVLLLSLQWLSGMISLSSPVCPLHLLREIETKVWLLAVESETQVKSEGDFTFSGKDTVKKNDSSIIDRTASIIAKMDNHINTMKNRTVEKYESKDNSQISHKNQAVDAAFGASTKTKRRAKGYMTSRRPPLESVDKTADTDDGLGPLSFKNEFQLQEENLKLEMSFSRWEERVGVAELERAVLSLLEFGQITAAKQLQYKLSPGQIPSEFRLVDAALKLAAMSTPPSDVSVLKLDEEVLSVLESYDILSNQQLVNPLQILESMVAIFPEGRGRGLCKRIIAVIKAANTLGLLFFEAFYKQPIELLQLLSLKAQESFEEANLLVQTHSMPAASIAQILAESFLKGLLAAHRGGYMDSQKEEGPAPLLWRFSDFLKWAELCPSEPEIGHALMRLVITGQEIPHACEVELLILSHHFYKSSACLDGVDVLVALAATRVDSYVSEGDFPCLARLITGVGNFYALNFILGILIENGQLDLLLQKFSAAADTNTGTAEAIRGFRMAVLTSLKHFNPNDLDAFAMLYNHFDMKHETASLLESRAGQSCEDWFHRYDRDQNEDLLEAMRYFIEAAEVHSSIDAGNKTRRACAQASLLSLQIRMPDFQWLYRSETNARRALVEQSRFQEALIVAEAYGLNQPSEWALVLWNQMLKPEVMEEFVAEFVAVLPLPPSLLIDLARFYRAEVAARGDQSQFSVWLTGGGLPAEWAKYLGRSFRCLVKRTRDIRLRMQLSTVATGFGDIIDACMKEMDKVPDNGAPLVLRKGHGGAYLPLM</sequence>
<reference evidence="3" key="1">
    <citation type="submission" date="2020-09" db="EMBL/GenBank/DDBJ databases">
        <title>Genome-Enabled Discovery of Anthraquinone Biosynthesis in Senna tora.</title>
        <authorList>
            <person name="Kang S.-H."/>
            <person name="Pandey R.P."/>
            <person name="Lee C.-M."/>
            <person name="Sim J.-S."/>
            <person name="Jeong J.-T."/>
            <person name="Choi B.-S."/>
            <person name="Jung M."/>
            <person name="Ginzburg D."/>
            <person name="Zhao K."/>
            <person name="Won S.Y."/>
            <person name="Oh T.-J."/>
            <person name="Yu Y."/>
            <person name="Kim N.-H."/>
            <person name="Lee O.R."/>
            <person name="Lee T.-H."/>
            <person name="Bashyal P."/>
            <person name="Kim T.-S."/>
            <person name="Lee W.-H."/>
            <person name="Kawkins C."/>
            <person name="Kim C.-K."/>
            <person name="Kim J.S."/>
            <person name="Ahn B.O."/>
            <person name="Rhee S.Y."/>
            <person name="Sohng J.K."/>
        </authorList>
    </citation>
    <scope>NUCLEOTIDE SEQUENCE</scope>
    <source>
        <tissue evidence="3">Leaf</tissue>
    </source>
</reference>